<dbReference type="AlphaFoldDB" id="B8DS58"/>
<dbReference type="InterPro" id="IPR053745">
    <property type="entry name" value="Viral_Tail_Comp_sf"/>
</dbReference>
<dbReference type="Pfam" id="PF11367">
    <property type="entry name" value="Tail_completion_gp17"/>
    <property type="match status" value="1"/>
</dbReference>
<dbReference type="InterPro" id="IPR021508">
    <property type="entry name" value="Gp17-like"/>
</dbReference>
<dbReference type="HOGENOM" id="CLU_150435_0_0_7"/>
<gene>
    <name evidence="1" type="ordered locus">DvMF_1650</name>
</gene>
<dbReference type="Gene3D" id="3.30.2000.30">
    <property type="match status" value="1"/>
</dbReference>
<sequence>MSGVDFEQVMQAALAADAGVAGIVSRRIFPLSAPKGAPLPFITYQRVSGAPEAVLDGDAPCERISIQIDAWAKTYAEAKRLAKAVRGVMTGAEFAAELDEDRDLSDEEARVCRVSMDFIVWA</sequence>
<proteinExistence type="predicted"/>
<evidence type="ECO:0000313" key="1">
    <source>
        <dbReference type="EMBL" id="ACL08597.1"/>
    </source>
</evidence>
<protein>
    <recommendedName>
        <fullName evidence="2">DUF3168 domain-containing protein</fullName>
    </recommendedName>
</protein>
<dbReference type="KEGG" id="dvm:DvMF_1650"/>
<reference evidence="1" key="1">
    <citation type="submission" date="2008-10" db="EMBL/GenBank/DDBJ databases">
        <title>Complete sequence of Desulfovibrio vulgaris str. 'Miyazaki F'.</title>
        <authorList>
            <person name="Lucas S."/>
            <person name="Copeland A."/>
            <person name="Lapidus A."/>
            <person name="Glavina del Rio T."/>
            <person name="Dalin E."/>
            <person name="Tice H."/>
            <person name="Bruce D."/>
            <person name="Goodwin L."/>
            <person name="Pitluck S."/>
            <person name="Sims D."/>
            <person name="Brettin T."/>
            <person name="Detter J.C."/>
            <person name="Han C."/>
            <person name="Larimer F."/>
            <person name="Land M."/>
            <person name="Hauser L."/>
            <person name="Kyrpides N."/>
            <person name="Mikhailova N."/>
            <person name="Hazen T.C."/>
            <person name="Richardson P."/>
        </authorList>
    </citation>
    <scope>NUCLEOTIDE SEQUENCE</scope>
    <source>
        <strain evidence="1">Miyazaki F</strain>
    </source>
</reference>
<dbReference type="eggNOG" id="ENOG503318J">
    <property type="taxonomic scope" value="Bacteria"/>
</dbReference>
<dbReference type="STRING" id="883.DvMF_1650"/>
<accession>B8DS58</accession>
<evidence type="ECO:0008006" key="2">
    <source>
        <dbReference type="Google" id="ProtNLM"/>
    </source>
</evidence>
<organism evidence="1">
    <name type="scientific">Nitratidesulfovibrio vulgaris (strain DSM 19637 / Miyazaki F)</name>
    <name type="common">Desulfovibrio vulgaris</name>
    <dbReference type="NCBI Taxonomy" id="883"/>
    <lineage>
        <taxon>Bacteria</taxon>
        <taxon>Pseudomonadati</taxon>
        <taxon>Thermodesulfobacteriota</taxon>
        <taxon>Desulfovibrionia</taxon>
        <taxon>Desulfovibrionales</taxon>
        <taxon>Desulfovibrionaceae</taxon>
        <taxon>Nitratidesulfovibrio</taxon>
    </lineage>
</organism>
<name>B8DS58_NITV9</name>
<dbReference type="EMBL" id="CP001197">
    <property type="protein sequence ID" value="ACL08597.1"/>
    <property type="molecule type" value="Genomic_DNA"/>
</dbReference>